<dbReference type="AlphaFoldDB" id="A0A232ESM0"/>
<gene>
    <name evidence="3" type="ORF">TSAR_009225</name>
</gene>
<dbReference type="Pfam" id="PF23055">
    <property type="entry name" value="DUF7041"/>
    <property type="match status" value="1"/>
</dbReference>
<feature type="domain" description="DUF7041" evidence="2">
    <location>
        <begin position="8"/>
        <end position="90"/>
    </location>
</feature>
<evidence type="ECO:0000313" key="3">
    <source>
        <dbReference type="EMBL" id="OXU21355.1"/>
    </source>
</evidence>
<reference evidence="3 4" key="1">
    <citation type="journal article" date="2017" name="Curr. Biol.">
        <title>The Evolution of Venom by Co-option of Single-Copy Genes.</title>
        <authorList>
            <person name="Martinson E.O."/>
            <person name="Mrinalini"/>
            <person name="Kelkar Y.D."/>
            <person name="Chang C.H."/>
            <person name="Werren J.H."/>
        </authorList>
    </citation>
    <scope>NUCLEOTIDE SEQUENCE [LARGE SCALE GENOMIC DNA]</scope>
    <source>
        <strain evidence="3 4">Alberta</strain>
        <tissue evidence="3">Whole body</tissue>
    </source>
</reference>
<accession>A0A232ESM0</accession>
<dbReference type="STRING" id="543379.A0A232ESM0"/>
<keyword evidence="4" id="KW-1185">Reference proteome</keyword>
<protein>
    <recommendedName>
        <fullName evidence="2">DUF7041 domain-containing protein</fullName>
    </recommendedName>
</protein>
<comment type="caution">
    <text evidence="3">The sequence shown here is derived from an EMBL/GenBank/DDBJ whole genome shotgun (WGS) entry which is preliminary data.</text>
</comment>
<evidence type="ECO:0000256" key="1">
    <source>
        <dbReference type="SAM" id="MobiDB-lite"/>
    </source>
</evidence>
<dbReference type="InterPro" id="IPR055469">
    <property type="entry name" value="DUF7041"/>
</dbReference>
<dbReference type="EMBL" id="NNAY01002398">
    <property type="protein sequence ID" value="OXU21355.1"/>
    <property type="molecule type" value="Genomic_DNA"/>
</dbReference>
<evidence type="ECO:0000259" key="2">
    <source>
        <dbReference type="Pfam" id="PF23055"/>
    </source>
</evidence>
<dbReference type="OrthoDB" id="7699407at2759"/>
<proteinExistence type="predicted"/>
<dbReference type="PANTHER" id="PTHR33327">
    <property type="entry name" value="ENDONUCLEASE"/>
    <property type="match status" value="1"/>
</dbReference>
<dbReference type="Proteomes" id="UP000215335">
    <property type="component" value="Unassembled WGS sequence"/>
</dbReference>
<feature type="compositionally biased region" description="Basic and acidic residues" evidence="1">
    <location>
        <begin position="215"/>
        <end position="227"/>
    </location>
</feature>
<dbReference type="PANTHER" id="PTHR33327:SF3">
    <property type="entry name" value="RNA-DIRECTED DNA POLYMERASE"/>
    <property type="match status" value="1"/>
</dbReference>
<evidence type="ECO:0000313" key="4">
    <source>
        <dbReference type="Proteomes" id="UP000215335"/>
    </source>
</evidence>
<feature type="non-terminal residue" evidence="3">
    <location>
        <position position="355"/>
    </location>
</feature>
<feature type="region of interest" description="Disordered" evidence="1">
    <location>
        <begin position="205"/>
        <end position="249"/>
    </location>
</feature>
<sequence>MATNYSVSAFWREKLVLWFMQTEAMFEKHKVTDDTAKFNTVVGALDVSTIDDLQDVIRNPPANNTKCATLKGTIIKRTTESPDNNLLKMLTNLELGDSKPSQHWRKMKSLADRKILEPALKVMWLAHLPAPAQTYLSVFKIENVEDLLEATNKIITRNKQVTAVTAIGDTSNASSGYGTPVSAIAPEQQQLAAIQTAIAQLSVLTSHSRGRRDRGKQTMARDTREAELAATPARGDARQQAAKTTAETPTHTTYIGHSISTYGTQRLKLSLGLRRNFTCNVIIADVPHTILGANFLIQHGLVVDVKSRSIRNKGALASRYDALLEEFADVFDNAICPTCTLGLLVKHVINTNGPL</sequence>
<organism evidence="3 4">
    <name type="scientific">Trichomalopsis sarcophagae</name>
    <dbReference type="NCBI Taxonomy" id="543379"/>
    <lineage>
        <taxon>Eukaryota</taxon>
        <taxon>Metazoa</taxon>
        <taxon>Ecdysozoa</taxon>
        <taxon>Arthropoda</taxon>
        <taxon>Hexapoda</taxon>
        <taxon>Insecta</taxon>
        <taxon>Pterygota</taxon>
        <taxon>Neoptera</taxon>
        <taxon>Endopterygota</taxon>
        <taxon>Hymenoptera</taxon>
        <taxon>Apocrita</taxon>
        <taxon>Proctotrupomorpha</taxon>
        <taxon>Chalcidoidea</taxon>
        <taxon>Pteromalidae</taxon>
        <taxon>Pteromalinae</taxon>
        <taxon>Trichomalopsis</taxon>
    </lineage>
</organism>
<name>A0A232ESM0_9HYME</name>